<dbReference type="GO" id="GO:0005509">
    <property type="term" value="F:calcium ion binding"/>
    <property type="evidence" value="ECO:0007669"/>
    <property type="project" value="InterPro"/>
</dbReference>
<dbReference type="InterPro" id="IPR011992">
    <property type="entry name" value="EF-hand-dom_pair"/>
</dbReference>
<comment type="caution">
    <text evidence="3">The sequence shown here is derived from an EMBL/GenBank/DDBJ whole genome shotgun (WGS) entry which is preliminary data.</text>
</comment>
<evidence type="ECO:0000313" key="3">
    <source>
        <dbReference type="EMBL" id="KAK5650189.1"/>
    </source>
</evidence>
<gene>
    <name evidence="3" type="ORF">RI129_001218</name>
</gene>
<evidence type="ECO:0000313" key="4">
    <source>
        <dbReference type="Proteomes" id="UP001329430"/>
    </source>
</evidence>
<dbReference type="Gene3D" id="1.10.238.10">
    <property type="entry name" value="EF-hand"/>
    <property type="match status" value="1"/>
</dbReference>
<protein>
    <recommendedName>
        <fullName evidence="2">EF-hand domain-containing protein</fullName>
    </recommendedName>
</protein>
<dbReference type="InterPro" id="IPR018247">
    <property type="entry name" value="EF_Hand_1_Ca_BS"/>
</dbReference>
<dbReference type="EMBL" id="JAVRBK010000001">
    <property type="protein sequence ID" value="KAK5650189.1"/>
    <property type="molecule type" value="Genomic_DNA"/>
</dbReference>
<evidence type="ECO:0000259" key="2">
    <source>
        <dbReference type="PROSITE" id="PS50222"/>
    </source>
</evidence>
<keyword evidence="4" id="KW-1185">Reference proteome</keyword>
<feature type="domain" description="EF-hand" evidence="2">
    <location>
        <begin position="157"/>
        <end position="192"/>
    </location>
</feature>
<organism evidence="3 4">
    <name type="scientific">Pyrocoelia pectoralis</name>
    <dbReference type="NCBI Taxonomy" id="417401"/>
    <lineage>
        <taxon>Eukaryota</taxon>
        <taxon>Metazoa</taxon>
        <taxon>Ecdysozoa</taxon>
        <taxon>Arthropoda</taxon>
        <taxon>Hexapoda</taxon>
        <taxon>Insecta</taxon>
        <taxon>Pterygota</taxon>
        <taxon>Neoptera</taxon>
        <taxon>Endopterygota</taxon>
        <taxon>Coleoptera</taxon>
        <taxon>Polyphaga</taxon>
        <taxon>Elateriformia</taxon>
        <taxon>Elateroidea</taxon>
        <taxon>Lampyridae</taxon>
        <taxon>Lampyrinae</taxon>
        <taxon>Pyrocoelia</taxon>
    </lineage>
</organism>
<dbReference type="Pfam" id="PF13499">
    <property type="entry name" value="EF-hand_7"/>
    <property type="match status" value="1"/>
</dbReference>
<name>A0AAN7VUZ7_9COLE</name>
<dbReference type="Proteomes" id="UP001329430">
    <property type="component" value="Chromosome 1"/>
</dbReference>
<dbReference type="SUPFAM" id="SSF47473">
    <property type="entry name" value="EF-hand"/>
    <property type="match status" value="1"/>
</dbReference>
<evidence type="ECO:0000256" key="1">
    <source>
        <dbReference type="ARBA" id="ARBA00022837"/>
    </source>
</evidence>
<proteinExistence type="predicted"/>
<keyword evidence="1" id="KW-0106">Calcium</keyword>
<sequence length="220" mass="25519">MSANVHLDVSIGKSEEARFMNKHLKLIQQMSKKYNCPFRKVSGLVIQYYKFQLQSNAKGMTKAQFQDFLHYSLDITDQHFIKHIMSAIEVKRSSTVLPIESWVSAMMFFVNGNFKDQLEHCFKVYDAFNTGSINQRTMAYFLKGTFIGQNAEDAKDSLTDFMEVLMRKIDLNGNGEISYEDYKNFVLKHPLAMELLGPCLPSRYAVRGFLDTYYGKEKRH</sequence>
<accession>A0AAN7VUZ7</accession>
<dbReference type="PROSITE" id="PS00018">
    <property type="entry name" value="EF_HAND_1"/>
    <property type="match status" value="1"/>
</dbReference>
<dbReference type="AlphaFoldDB" id="A0AAN7VUZ7"/>
<dbReference type="PROSITE" id="PS50222">
    <property type="entry name" value="EF_HAND_2"/>
    <property type="match status" value="1"/>
</dbReference>
<dbReference type="InterPro" id="IPR002048">
    <property type="entry name" value="EF_hand_dom"/>
</dbReference>
<reference evidence="3 4" key="1">
    <citation type="journal article" date="2024" name="Insects">
        <title>An Improved Chromosome-Level Genome Assembly of the Firefly Pyrocoelia pectoralis.</title>
        <authorList>
            <person name="Fu X."/>
            <person name="Meyer-Rochow V.B."/>
            <person name="Ballantyne L."/>
            <person name="Zhu X."/>
        </authorList>
    </citation>
    <scope>NUCLEOTIDE SEQUENCE [LARGE SCALE GENOMIC DNA]</scope>
    <source>
        <strain evidence="3">XCY_ONT2</strain>
    </source>
</reference>